<accession>A0A4P7PV56</accession>
<organism evidence="4 5">
    <name type="scientific">Flavobacterium sangjuense</name>
    <dbReference type="NCBI Taxonomy" id="2518177"/>
    <lineage>
        <taxon>Bacteria</taxon>
        <taxon>Pseudomonadati</taxon>
        <taxon>Bacteroidota</taxon>
        <taxon>Flavobacteriia</taxon>
        <taxon>Flavobacteriales</taxon>
        <taxon>Flavobacteriaceae</taxon>
        <taxon>Flavobacterium</taxon>
    </lineage>
</organism>
<dbReference type="InterPro" id="IPR026444">
    <property type="entry name" value="Secre_tail"/>
</dbReference>
<dbReference type="OrthoDB" id="599464at2"/>
<protein>
    <recommendedName>
        <fullName evidence="3">Secretion system C-terminal sorting domain-containing protein</fullName>
    </recommendedName>
</protein>
<evidence type="ECO:0000256" key="2">
    <source>
        <dbReference type="SAM" id="Phobius"/>
    </source>
</evidence>
<dbReference type="Pfam" id="PF18962">
    <property type="entry name" value="Por_Secre_tail"/>
    <property type="match status" value="1"/>
</dbReference>
<keyword evidence="1" id="KW-0732">Signal</keyword>
<evidence type="ECO:0000313" key="5">
    <source>
        <dbReference type="Proteomes" id="UP000296862"/>
    </source>
</evidence>
<dbReference type="KEGG" id="fsn:GS03_01271"/>
<reference evidence="4 5" key="1">
    <citation type="submission" date="2019-04" db="EMBL/GenBank/DDBJ databases">
        <title>Flavobacterium sp. GS03.</title>
        <authorList>
            <person name="Kim H."/>
        </authorList>
    </citation>
    <scope>NUCLEOTIDE SEQUENCE [LARGE SCALE GENOMIC DNA]</scope>
    <source>
        <strain evidence="4 5">GS03</strain>
    </source>
</reference>
<keyword evidence="2" id="KW-1133">Transmembrane helix</keyword>
<keyword evidence="2" id="KW-0472">Membrane</keyword>
<dbReference type="NCBIfam" id="TIGR04183">
    <property type="entry name" value="Por_Secre_tail"/>
    <property type="match status" value="1"/>
</dbReference>
<dbReference type="Pfam" id="PF13573">
    <property type="entry name" value="SprB"/>
    <property type="match status" value="1"/>
</dbReference>
<keyword evidence="2" id="KW-0812">Transmembrane</keyword>
<evidence type="ECO:0000259" key="3">
    <source>
        <dbReference type="Pfam" id="PF18962"/>
    </source>
</evidence>
<dbReference type="Proteomes" id="UP000296862">
    <property type="component" value="Chromosome"/>
</dbReference>
<sequence>MMWYYFNTKNIMKKSTLLQFFGFPCCDSYVTNEGESGLKFDFSKSSTTDSDCPDDRGSIKNKGMISIAMLFVLFLFSNFLTAQTITVDGNPADWSGNASALHVQDAFGNGQVDNQFTTGSKDFFFAVDLQWSISQTKAKNDIANGAFQLANQVKYIDTDLEEVTLNGTFLVFAGDRTSNNGDAQIGFWFYLNGTHPVDEGGLKNFKPPHVRGDLLVLANFTGGGRLGTVSVYRWVGGEPVTPGSSYVPNTNNNLETTNVASVVAENNATSYPVPAGWGFLPRTPLNYQTNEFYEGFVDLSTIGGNTNFTCSATVLLETRSSQSVTASLDDFVGGTLGNVPVVTVNSPSITCAGGSAQVTATVDPVGTYTYVWTVPPGATDPGNVSTFSTSVPGTYSVIVTNETGCESNPGSGVVSTPTAVELTAQGTNPPCFGGTGSITFSATGGTGAITYTVNGNAATSPATGLAAGVYTIVATDANGCTDSEQVTITVPTAVNLTAQGTNPPCFGGAGSITFSATGGTGAKTYTVNGNAATSPATGLAAGVYTIVATDVNGCTDTEQVTITVPTAVNLTAQGTDPLCFGGTGSITFSATGGTGAKTYTVNGNAATSPATGLAAGVYTIVATDVNGCTDTEQVTITVPTAVELTAQGTNPPCFGGTGSITFSATGGTGAKTYTVNGNAATSPATGLAAGVYTIVATDVNGCTDTEQVTITVPTAVNLTAQGTNPPCFGGTGSITFSATGGTGAKTYTVNGNAATSPATGLAAGVYTIVATDVNGCTDTEQVTITIPTAVNLTAQGTNPPCFGGTGSITFSATGGTGAKTYTVNGNAATSPATGLAAGVYTIVATDVNGCTDTEQVTITVPTAVNLTAQGTNPPCFGGTGSITFSATGGTGAKTYTVNGNAATSPATGLAAGVYTIVATDVNGCTDTEQVTITIPTAVNLTAQGTNPPCFGGTGSITFSATGGTGAKTYTVNGNAATSPATGLAAGVYTIVATDVNGCTDTEQVTITIPTAVNLTAQGTNPPCFGGTGSITFSATGGTGAKTYTVNGNAATSPATGLAAGVYTIVATDVNGCTDTEQVTITVPTAVNLTAQGTNPPCFGGTGSITFSATGGTGAKTYTVNGNAATSPATGLAAGVYTIVATDVNGCTDTEQVTITIPTAVNLTAQGTNPPCFGGTGSITFSATGGTGAKTYTVNGNAATSPATGLAAGVYTIVATDVNGCTDTEQVTITIPTGVNLTAQGTNPPCFGGTGSITFSATGGTGTITYTVNGNAATSPATGLAAGVYTIVATDASGCTDTEQVTITVPTAVNLTAQGTNPPCFGGTGSITFSATGGTGAKTYTVNGNAATSPATGLAAGVYTIVATDVNGCTDTEQVTITIPTAVNLTAQGTNPPCFGGTGSITFSATGGTGAKTYTVNGNAATSPATGLAAGVYTIVATDVNGCTDTEQVTITVPTAVNLTAQGTNPPCFGGTGSITFSATGGTGAKTYTVNGNAATSPATGLAAGVYTIVATDVNGCTDTEQVTITIPTAVNLTAQGTNPPCFGGTGSITFSATGGTGAKTYTVNGNAATSPATGLAAGVYTIVATDVNGCTDTEQVTITIPTAVNLTAQGTNPPCFGGTGSITFSATGGTGAKTYTVNGNAATSPATGLAAGVYTIVATDVNGCTDTEQVTITIPTAVNLTAQGTNPPCFGGTGSITFSATGGTGAKTYTVNGNAATSPATGLAAGVYTIVATDVNGCTDTEQVTITVPTAVNLTAQGTNPPCFGGTGSITFSATGGTGAKTYTVNGNAATSPATGLAAGVYTIVATDVNGCTDTEQVTITIPTAVNLTAQGTNPPCFGGTGSITFSATGGTGAKTYTVNGNAATSPATGLAAGVYTIVATDVNGCTDTEQVTITIPTAVNLTAQGTNPPCFGGTGSITFSATGGTGAKTYTVNGNAATSPATGLAAGVYTIVATDVNGCTDTEQVTITVPTAVNLTAQGTNPPCFGGTGSITFSATGGTGAKTYTVNGNAATSPATGLAAGVYTIVATDVNGCTDTEQVTITIPTAVNLTAQGTNPPCFGGTGSITFSATGGTGAKTYTVNGNAATSPATGLAAGVYTIVATDVNGCTDTEQVTITIPTAVNLTAQGTNPPCFGGTGSITFSATGGTGAKTYTVNGNAATSPATGLAAGVYTIVATDVNGCTDTEQVTITVPTEVVLIAQGTDPLCFGGTGSITFSATGGTGESTYTVNGNAATSPATGLAAGVYTIVATDVNGCTDSEQVTITVPTEVELSLTSQPEECENGGNGSIEATFSGGTGTYTVSIDAGPFTEQSSPYTFANLNSGSHTVTVRDANGCEDSAQITVELIPCDQFCTYTQGAYGSAGGAMCDGTTGGYTTAGMIAQILTNLGGTVTIGRPGRSVVMNSPSAVDCIIDRLPGGGGAKELKVGDVNICSLPASYLHSGRINNVLLSQTITLVLNGGIHSEDASDLSDFVLQAGTIATAEPEGGCGSTTATERVCGHYDEFGVWINTTNEYTYKTISAAVVNAITPNGNGDKTVDGLIDLANRALGNADGVIGTEGGVGLSAINAAVDALNNVFDECKIFVGWNVAPCPARPAPVAKNQPVMNGLSVIAYPNPFADNFKIDVKTSNDADLNVKVFDMLGRLLQTNNVKVTNAETLEIGGNYPAGVYNVIVTQGEEVKTQRVIKR</sequence>
<feature type="transmembrane region" description="Helical" evidence="2">
    <location>
        <begin position="63"/>
        <end position="81"/>
    </location>
</feature>
<proteinExistence type="predicted"/>
<feature type="domain" description="Secretion system C-terminal sorting" evidence="3">
    <location>
        <begin position="2614"/>
        <end position="2686"/>
    </location>
</feature>
<evidence type="ECO:0000256" key="1">
    <source>
        <dbReference type="ARBA" id="ARBA00022729"/>
    </source>
</evidence>
<dbReference type="InterPro" id="IPR025667">
    <property type="entry name" value="SprB_repeat"/>
</dbReference>
<keyword evidence="5" id="KW-1185">Reference proteome</keyword>
<dbReference type="EMBL" id="CP038810">
    <property type="protein sequence ID" value="QBZ97773.1"/>
    <property type="molecule type" value="Genomic_DNA"/>
</dbReference>
<name>A0A4P7PV56_9FLAO</name>
<evidence type="ECO:0000313" key="4">
    <source>
        <dbReference type="EMBL" id="QBZ97773.1"/>
    </source>
</evidence>
<gene>
    <name evidence="4" type="ORF">GS03_01271</name>
</gene>